<gene>
    <name evidence="2" type="ORF">TW72_11510</name>
</gene>
<proteinExistence type="predicted"/>
<dbReference type="eggNOG" id="ENOG5033VWF">
    <property type="taxonomic scope" value="Bacteria"/>
</dbReference>
<dbReference type="AlphaFoldDB" id="A0A0F4PVN8"/>
<keyword evidence="1" id="KW-0732">Signal</keyword>
<dbReference type="OrthoDB" id="6315812at2"/>
<dbReference type="GeneID" id="58229119"/>
<evidence type="ECO:0008006" key="4">
    <source>
        <dbReference type="Google" id="ProtNLM"/>
    </source>
</evidence>
<dbReference type="Proteomes" id="UP000033664">
    <property type="component" value="Unassembled WGS sequence"/>
</dbReference>
<comment type="caution">
    <text evidence="2">The sequence shown here is derived from an EMBL/GenBank/DDBJ whole genome shotgun (WGS) entry which is preliminary data.</text>
</comment>
<name>A0A0F4PVN8_9GAMM</name>
<accession>A0A0F4PVN8</accession>
<feature type="signal peptide" evidence="1">
    <location>
        <begin position="1"/>
        <end position="25"/>
    </location>
</feature>
<evidence type="ECO:0000313" key="2">
    <source>
        <dbReference type="EMBL" id="KJY98371.1"/>
    </source>
</evidence>
<dbReference type="EMBL" id="JXXZ01000010">
    <property type="protein sequence ID" value="KJY98371.1"/>
    <property type="molecule type" value="Genomic_DNA"/>
</dbReference>
<dbReference type="RefSeq" id="WP_045979546.1">
    <property type="nucleotide sequence ID" value="NZ_CP023396.1"/>
</dbReference>
<evidence type="ECO:0000313" key="3">
    <source>
        <dbReference type="Proteomes" id="UP000033664"/>
    </source>
</evidence>
<sequence length="177" mass="19158">MTRVFSAVVLATVILGGCTSVPQQAITANQQVSKGIAAIGDNGLAMVDAWEHSAYAMLDERWHKVYAKAEQNYRGKRQLADNDNLNSQQREDVAGLAALIRTQVRGSINDEADRMRRTIHGNVQATLEANESITELLISANSVLSLQQSAIKEVGDLLPIPPTISTFIDKSLQSAGL</sequence>
<dbReference type="PROSITE" id="PS51257">
    <property type="entry name" value="PROKAR_LIPOPROTEIN"/>
    <property type="match status" value="1"/>
</dbReference>
<reference evidence="2 3" key="1">
    <citation type="journal article" date="2015" name="BMC Genomics">
        <title>Genome mining reveals unlocked bioactive potential of marine Gram-negative bacteria.</title>
        <authorList>
            <person name="Machado H."/>
            <person name="Sonnenschein E.C."/>
            <person name="Melchiorsen J."/>
            <person name="Gram L."/>
        </authorList>
    </citation>
    <scope>NUCLEOTIDE SEQUENCE [LARGE SCALE GENOMIC DNA]</scope>
    <source>
        <strain evidence="2 3">S3137</strain>
    </source>
</reference>
<organism evidence="2 3">
    <name type="scientific">Pseudoalteromonas ruthenica</name>
    <dbReference type="NCBI Taxonomy" id="151081"/>
    <lineage>
        <taxon>Bacteria</taxon>
        <taxon>Pseudomonadati</taxon>
        <taxon>Pseudomonadota</taxon>
        <taxon>Gammaproteobacteria</taxon>
        <taxon>Alteromonadales</taxon>
        <taxon>Pseudoalteromonadaceae</taxon>
        <taxon>Pseudoalteromonas</taxon>
    </lineage>
</organism>
<protein>
    <recommendedName>
        <fullName evidence="4">Lipoprotein</fullName>
    </recommendedName>
</protein>
<feature type="chain" id="PRO_5002474976" description="Lipoprotein" evidence="1">
    <location>
        <begin position="26"/>
        <end position="177"/>
    </location>
</feature>
<dbReference type="PATRIC" id="fig|151081.8.peg.2126"/>
<evidence type="ECO:0000256" key="1">
    <source>
        <dbReference type="SAM" id="SignalP"/>
    </source>
</evidence>
<keyword evidence="3" id="KW-1185">Reference proteome</keyword>